<dbReference type="EMBL" id="SGXT01000017">
    <property type="protein sequence ID" value="RZT58293.1"/>
    <property type="molecule type" value="Genomic_DNA"/>
</dbReference>
<reference evidence="4 5" key="1">
    <citation type="journal article" date="2015" name="Stand. Genomic Sci.">
        <title>Genomic Encyclopedia of Bacterial and Archaeal Type Strains, Phase III: the genomes of soil and plant-associated and newly described type strains.</title>
        <authorList>
            <person name="Whitman W.B."/>
            <person name="Woyke T."/>
            <person name="Klenk H.P."/>
            <person name="Zhou Y."/>
            <person name="Lilburn T.G."/>
            <person name="Beck B.J."/>
            <person name="De Vos P."/>
            <person name="Vandamme P."/>
            <person name="Eisen J.A."/>
            <person name="Garrity G."/>
            <person name="Hugenholtz P."/>
            <person name="Kyrpides N.C."/>
        </authorList>
    </citation>
    <scope>NUCLEOTIDE SEQUENCE [LARGE SCALE GENOMIC DNA]</scope>
    <source>
        <strain evidence="4 5">AC4r</strain>
    </source>
</reference>
<protein>
    <submittedName>
        <fullName evidence="4">Iron complex transport system substrate-binding protein</fullName>
    </submittedName>
</protein>
<feature type="signal peptide" evidence="2">
    <location>
        <begin position="1"/>
        <end position="29"/>
    </location>
</feature>
<feature type="domain" description="Fe/B12 periplasmic-binding" evidence="3">
    <location>
        <begin position="111"/>
        <end position="375"/>
    </location>
</feature>
<dbReference type="PANTHER" id="PTHR30535">
    <property type="entry name" value="VITAMIN B12-BINDING PROTEIN"/>
    <property type="match status" value="1"/>
</dbReference>
<dbReference type="Proteomes" id="UP000292408">
    <property type="component" value="Unassembled WGS sequence"/>
</dbReference>
<gene>
    <name evidence="4" type="ORF">EV140_2056</name>
</gene>
<dbReference type="PROSITE" id="PS50983">
    <property type="entry name" value="FE_B12_PBP"/>
    <property type="match status" value="1"/>
</dbReference>
<keyword evidence="5" id="KW-1185">Reference proteome</keyword>
<keyword evidence="2" id="KW-0732">Signal</keyword>
<evidence type="ECO:0000313" key="5">
    <source>
        <dbReference type="Proteomes" id="UP000292408"/>
    </source>
</evidence>
<dbReference type="RefSeq" id="WP_198674423.1">
    <property type="nucleotide sequence ID" value="NZ_SGXT01000017.1"/>
</dbReference>
<evidence type="ECO:0000259" key="3">
    <source>
        <dbReference type="PROSITE" id="PS50983"/>
    </source>
</evidence>
<feature type="chain" id="PRO_5039277164" evidence="2">
    <location>
        <begin position="30"/>
        <end position="376"/>
    </location>
</feature>
<dbReference type="PROSITE" id="PS51257">
    <property type="entry name" value="PROKAR_LIPOPROTEIN"/>
    <property type="match status" value="1"/>
</dbReference>
<evidence type="ECO:0000256" key="2">
    <source>
        <dbReference type="SAM" id="SignalP"/>
    </source>
</evidence>
<name>A0A4Q7TDM5_9MICO</name>
<dbReference type="SUPFAM" id="SSF53807">
    <property type="entry name" value="Helical backbone' metal receptor"/>
    <property type="match status" value="1"/>
</dbReference>
<organism evidence="4 5">
    <name type="scientific">Microcella alkaliphila</name>
    <dbReference type="NCBI Taxonomy" id="279828"/>
    <lineage>
        <taxon>Bacteria</taxon>
        <taxon>Bacillati</taxon>
        <taxon>Actinomycetota</taxon>
        <taxon>Actinomycetes</taxon>
        <taxon>Micrococcales</taxon>
        <taxon>Microbacteriaceae</taxon>
        <taxon>Microcella</taxon>
    </lineage>
</organism>
<evidence type="ECO:0000256" key="1">
    <source>
        <dbReference type="ARBA" id="ARBA00008814"/>
    </source>
</evidence>
<proteinExistence type="inferred from homology"/>
<dbReference type="AlphaFoldDB" id="A0A4Q7TDM5"/>
<comment type="similarity">
    <text evidence="1">Belongs to the bacterial solute-binding protein 8 family.</text>
</comment>
<accession>A0A4Q7TDM5</accession>
<dbReference type="InterPro" id="IPR050902">
    <property type="entry name" value="ABC_Transporter_SBP"/>
</dbReference>
<dbReference type="InterPro" id="IPR002491">
    <property type="entry name" value="ABC_transptr_periplasmic_BD"/>
</dbReference>
<comment type="caution">
    <text evidence="4">The sequence shown here is derived from an EMBL/GenBank/DDBJ whole genome shotgun (WGS) entry which is preliminary data.</text>
</comment>
<dbReference type="Gene3D" id="3.40.50.1980">
    <property type="entry name" value="Nitrogenase molybdenum iron protein domain"/>
    <property type="match status" value="2"/>
</dbReference>
<sequence>MPFPRRRRSALAVAVAVAVAVAATMLVLAGCAPSGALGGTDPEAVGERPALSEIALLDNPRIDGGRATAVIADAAIDPVVDTPTSALPATVVSRDLDGDRDIEVTSADRVLALDIAGSLAATTWALGFGDRLVGRDVSTTFPGTDDLALVTSSGHAVSAESVLSLRPDLIITDGTVGPTDVLVQLRTAGITVVYVDVEPGLAAPATLARDVAAIFGAPEAGDLLAERIDSELTDVLGEIAAIAPSPPGERVRILFLYLRGASGIYYLFGEESGADELIDGLGGIDVAGEIGWTGLRPMTDEALIAADPDLIMVMSSGLASVGGVDGLLAEKPAMALTSAGQNRRFVDMADGEVLSFGPRTPLVLDALARAIYGADQ</sequence>
<evidence type="ECO:0000313" key="4">
    <source>
        <dbReference type="EMBL" id="RZT58293.1"/>
    </source>
</evidence>
<dbReference type="Pfam" id="PF01497">
    <property type="entry name" value="Peripla_BP_2"/>
    <property type="match status" value="1"/>
</dbReference>
<dbReference type="PANTHER" id="PTHR30535:SF4">
    <property type="entry name" value="HEMIN-BINDING PERIPLASMIC PROTEIN HMUT"/>
    <property type="match status" value="1"/>
</dbReference>